<dbReference type="AlphaFoldDB" id="A0A1A7XZR4"/>
<evidence type="ECO:0000313" key="1">
    <source>
        <dbReference type="EMBL" id="SBP23652.1"/>
    </source>
</evidence>
<reference evidence="1" key="1">
    <citation type="submission" date="2016-05" db="EMBL/GenBank/DDBJ databases">
        <authorList>
            <person name="Lavstsen T."/>
            <person name="Jespersen J.S."/>
        </authorList>
    </citation>
    <scope>NUCLEOTIDE SEQUENCE</scope>
    <source>
        <tissue evidence="1">Brain</tissue>
    </source>
</reference>
<name>A0A1A7XZR4_9TELE</name>
<organism evidence="1">
    <name type="scientific">Iconisemion striatum</name>
    <dbReference type="NCBI Taxonomy" id="60296"/>
    <lineage>
        <taxon>Eukaryota</taxon>
        <taxon>Metazoa</taxon>
        <taxon>Chordata</taxon>
        <taxon>Craniata</taxon>
        <taxon>Vertebrata</taxon>
        <taxon>Euteleostomi</taxon>
        <taxon>Actinopterygii</taxon>
        <taxon>Neopterygii</taxon>
        <taxon>Teleostei</taxon>
        <taxon>Neoteleostei</taxon>
        <taxon>Acanthomorphata</taxon>
        <taxon>Ovalentaria</taxon>
        <taxon>Atherinomorphae</taxon>
        <taxon>Cyprinodontiformes</taxon>
        <taxon>Nothobranchiidae</taxon>
        <taxon>Iconisemion</taxon>
    </lineage>
</organism>
<dbReference type="EMBL" id="HADX01001420">
    <property type="protein sequence ID" value="SBP23652.1"/>
    <property type="molecule type" value="Transcribed_RNA"/>
</dbReference>
<reference evidence="1" key="2">
    <citation type="submission" date="2016-06" db="EMBL/GenBank/DDBJ databases">
        <title>The genome of a short-lived fish provides insights into sex chromosome evolution and the genetic control of aging.</title>
        <authorList>
            <person name="Reichwald K."/>
            <person name="Felder M."/>
            <person name="Petzold A."/>
            <person name="Koch P."/>
            <person name="Groth M."/>
            <person name="Platzer M."/>
        </authorList>
    </citation>
    <scope>NUCLEOTIDE SEQUENCE</scope>
    <source>
        <tissue evidence="1">Brain</tissue>
    </source>
</reference>
<feature type="non-terminal residue" evidence="1">
    <location>
        <position position="1"/>
    </location>
</feature>
<gene>
    <name evidence="1" type="primary">HAX1</name>
</gene>
<protein>
    <submittedName>
        <fullName evidence="1">HCLS1 associated protein X-1</fullName>
    </submittedName>
</protein>
<proteinExistence type="predicted"/>
<sequence length="67" mass="7875">PEQIKLLIYWFISPSQEEHSSSSPKLPPEAERTFLLSRSDFHPNRFNPTQNTPEVTVRRDQQNHVIC</sequence>
<accession>A0A1A7XZR4</accession>